<dbReference type="WBParaSite" id="TCNE_0001959401-mRNA-1">
    <property type="protein sequence ID" value="TCNE_0001959401-mRNA-1"/>
    <property type="gene ID" value="TCNE_0001959401"/>
</dbReference>
<feature type="coiled-coil region" evidence="1">
    <location>
        <begin position="74"/>
        <end position="147"/>
    </location>
</feature>
<protein>
    <submittedName>
        <fullName evidence="6">RH1 domain-containing protein</fullName>
    </submittedName>
</protein>
<accession>A0A183VFS0</accession>
<evidence type="ECO:0000259" key="3">
    <source>
        <dbReference type="PROSITE" id="PS51776"/>
    </source>
</evidence>
<dbReference type="PROSITE" id="PS51776">
    <property type="entry name" value="RH1"/>
    <property type="match status" value="1"/>
</dbReference>
<name>A0A183VFS0_TOXCA</name>
<dbReference type="InterPro" id="IPR039911">
    <property type="entry name" value="JIP3/JIP4"/>
</dbReference>
<evidence type="ECO:0000313" key="4">
    <source>
        <dbReference type="EMBL" id="VDM50911.1"/>
    </source>
</evidence>
<dbReference type="GO" id="GO:0019894">
    <property type="term" value="F:kinesin binding"/>
    <property type="evidence" value="ECO:0007669"/>
    <property type="project" value="TreeGrafter"/>
</dbReference>
<keyword evidence="1" id="KW-0175">Coiled coil</keyword>
<evidence type="ECO:0000313" key="6">
    <source>
        <dbReference type="WBParaSite" id="TCNE_0001959401-mRNA-1"/>
    </source>
</evidence>
<keyword evidence="2" id="KW-0732">Signal</keyword>
<evidence type="ECO:0000256" key="1">
    <source>
        <dbReference type="SAM" id="Coils"/>
    </source>
</evidence>
<feature type="chain" id="PRO_5044553764" evidence="2">
    <location>
        <begin position="16"/>
        <end position="157"/>
    </location>
</feature>
<keyword evidence="5" id="KW-1185">Reference proteome</keyword>
<dbReference type="Pfam" id="PF09744">
    <property type="entry name" value="RH1"/>
    <property type="match status" value="1"/>
</dbReference>
<feature type="domain" description="RH1" evidence="3">
    <location>
        <begin position="13"/>
        <end position="101"/>
    </location>
</feature>
<dbReference type="Proteomes" id="UP000050794">
    <property type="component" value="Unassembled WGS sequence"/>
</dbReference>
<reference evidence="4 5" key="2">
    <citation type="submission" date="2018-11" db="EMBL/GenBank/DDBJ databases">
        <authorList>
            <consortium name="Pathogen Informatics"/>
        </authorList>
    </citation>
    <scope>NUCLEOTIDE SEQUENCE [LARGE SCALE GENOMIC DNA]</scope>
</reference>
<evidence type="ECO:0000256" key="2">
    <source>
        <dbReference type="SAM" id="SignalP"/>
    </source>
</evidence>
<proteinExistence type="predicted"/>
<organism evidence="5 6">
    <name type="scientific">Toxocara canis</name>
    <name type="common">Canine roundworm</name>
    <dbReference type="NCBI Taxonomy" id="6265"/>
    <lineage>
        <taxon>Eukaryota</taxon>
        <taxon>Metazoa</taxon>
        <taxon>Ecdysozoa</taxon>
        <taxon>Nematoda</taxon>
        <taxon>Chromadorea</taxon>
        <taxon>Rhabditida</taxon>
        <taxon>Spirurina</taxon>
        <taxon>Ascaridomorpha</taxon>
        <taxon>Ascaridoidea</taxon>
        <taxon>Toxocaridae</taxon>
        <taxon>Toxocara</taxon>
    </lineage>
</organism>
<dbReference type="GO" id="GO:0008432">
    <property type="term" value="F:JUN kinase binding"/>
    <property type="evidence" value="ECO:0007669"/>
    <property type="project" value="TreeGrafter"/>
</dbReference>
<dbReference type="GO" id="GO:0016192">
    <property type="term" value="P:vesicle-mediated transport"/>
    <property type="evidence" value="ECO:0007669"/>
    <property type="project" value="TreeGrafter"/>
</dbReference>
<dbReference type="AlphaFoldDB" id="A0A183VFS0"/>
<gene>
    <name evidence="4" type="ORF">TCNE_LOCUS19590</name>
</gene>
<dbReference type="GO" id="GO:0005078">
    <property type="term" value="F:MAP-kinase scaffold activity"/>
    <property type="evidence" value="ECO:0007669"/>
    <property type="project" value="InterPro"/>
</dbReference>
<dbReference type="Gene3D" id="1.20.58.1770">
    <property type="match status" value="1"/>
</dbReference>
<feature type="signal peptide" evidence="2">
    <location>
        <begin position="1"/>
        <end position="15"/>
    </location>
</feature>
<dbReference type="GO" id="GO:0005737">
    <property type="term" value="C:cytoplasm"/>
    <property type="evidence" value="ECO:0007669"/>
    <property type="project" value="TreeGrafter"/>
</dbReference>
<dbReference type="GO" id="GO:0030159">
    <property type="term" value="F:signaling receptor complex adaptor activity"/>
    <property type="evidence" value="ECO:0007669"/>
    <property type="project" value="TreeGrafter"/>
</dbReference>
<dbReference type="PANTHER" id="PTHR13886:SF4">
    <property type="entry name" value="JNK-INTERACTING PROTEIN 3"/>
    <property type="match status" value="1"/>
</dbReference>
<dbReference type="InterPro" id="IPR034743">
    <property type="entry name" value="RH1"/>
</dbReference>
<dbReference type="EMBL" id="UYWY01027157">
    <property type="protein sequence ID" value="VDM50911.1"/>
    <property type="molecule type" value="Genomic_DNA"/>
</dbReference>
<sequence length="157" mass="18055">MLVLLPLQVVYGTTGSVGSGDDSRVMSDKVQVLASSIYKEFETMIQKSGEDSVKNLMPLVVNVLESLDLAYLEKEEYSVDLEMLKEDNEQLMTQYEREKQLRRAQDQKCLEIEDTLMEQIRELEGKIESLESIMRMLELKAKNASDHGIFIHHELLK</sequence>
<reference evidence="6" key="1">
    <citation type="submission" date="2016-06" db="UniProtKB">
        <authorList>
            <consortium name="WormBaseParasite"/>
        </authorList>
    </citation>
    <scope>IDENTIFICATION</scope>
</reference>
<dbReference type="PANTHER" id="PTHR13886">
    <property type="entry name" value="JNK/SAPK-ASSOCIATED PROTEIN"/>
    <property type="match status" value="1"/>
</dbReference>
<evidence type="ECO:0000313" key="5">
    <source>
        <dbReference type="Proteomes" id="UP000050794"/>
    </source>
</evidence>